<proteinExistence type="predicted"/>
<evidence type="ECO:0000313" key="3">
    <source>
        <dbReference type="Proteomes" id="UP001165082"/>
    </source>
</evidence>
<feature type="compositionally biased region" description="Basic residues" evidence="1">
    <location>
        <begin position="1"/>
        <end position="11"/>
    </location>
</feature>
<evidence type="ECO:0000256" key="1">
    <source>
        <dbReference type="SAM" id="MobiDB-lite"/>
    </source>
</evidence>
<comment type="caution">
    <text evidence="2">The sequence shown here is derived from an EMBL/GenBank/DDBJ whole genome shotgun (WGS) entry which is preliminary data.</text>
</comment>
<organism evidence="2 3">
    <name type="scientific">Triparma retinervis</name>
    <dbReference type="NCBI Taxonomy" id="2557542"/>
    <lineage>
        <taxon>Eukaryota</taxon>
        <taxon>Sar</taxon>
        <taxon>Stramenopiles</taxon>
        <taxon>Ochrophyta</taxon>
        <taxon>Bolidophyceae</taxon>
        <taxon>Parmales</taxon>
        <taxon>Triparmaceae</taxon>
        <taxon>Triparma</taxon>
    </lineage>
</organism>
<dbReference type="AlphaFoldDB" id="A0A9W7F9B0"/>
<reference evidence="2" key="1">
    <citation type="submission" date="2022-07" db="EMBL/GenBank/DDBJ databases">
        <title>Genome analysis of Parmales, a sister group of diatoms, reveals the evolutionary specialization of diatoms from phago-mixotrophs to photoautotrophs.</title>
        <authorList>
            <person name="Ban H."/>
            <person name="Sato S."/>
            <person name="Yoshikawa S."/>
            <person name="Kazumasa Y."/>
            <person name="Nakamura Y."/>
            <person name="Ichinomiya M."/>
            <person name="Saitoh K."/>
            <person name="Sato N."/>
            <person name="Blanc-Mathieu R."/>
            <person name="Endo H."/>
            <person name="Kuwata A."/>
            <person name="Ogata H."/>
        </authorList>
    </citation>
    <scope>NUCLEOTIDE SEQUENCE</scope>
</reference>
<dbReference type="Proteomes" id="UP001165082">
    <property type="component" value="Unassembled WGS sequence"/>
</dbReference>
<sequence length="544" mass="59435">MPPKKSKKRKALKAEPSQDDSDDLSSVMATIQVVSQTQTSENNSATLQASGSFKVLADTQVVCVAEYLTVSELLKFTATCKNLLGFTKYPILNKALSLNIQSYRRYSSGGSSHIPPSTFASLPSILNFSRVTSLDISALDTKSTKLDQMKAFFEALPAAIRVTKLNGRGKHFKDSKQLASIIAKKLGATLTSVAIQGERNLCTILEASPLATAVVTCSLTYDVLENIARANRLARTRRANPKFKKNDPLTATCAITSISEGTQFSVTYLSAANLFSTVARLFPDLEVMGIDSIDAYGRPVGWGPMNFARNALPDFSFTFTFNRLVETSFRVVDYTSLSDNRAGQLPIEAHAVGLRRFIACLGTTAPNLLSLNITKAQRPSYHSKKDGVEPFSWVMYLHPNDIAHPKLQRLNLSGIILTTHEGLKMALPALVKLKIDVFVLDDDAINNGRRPQGGFPIGSSQGTTIALAETVREEMKAQVAKDAAVLEAIKGVDFDEVRVTTKKRERMHGMPIMAFEFAKFGFMPLEDTVAPLEALGGAFDFGMW</sequence>
<evidence type="ECO:0000313" key="2">
    <source>
        <dbReference type="EMBL" id="GMI07451.1"/>
    </source>
</evidence>
<keyword evidence="3" id="KW-1185">Reference proteome</keyword>
<dbReference type="EMBL" id="BRXZ01000210">
    <property type="protein sequence ID" value="GMI07451.1"/>
    <property type="molecule type" value="Genomic_DNA"/>
</dbReference>
<feature type="region of interest" description="Disordered" evidence="1">
    <location>
        <begin position="1"/>
        <end position="24"/>
    </location>
</feature>
<evidence type="ECO:0008006" key="4">
    <source>
        <dbReference type="Google" id="ProtNLM"/>
    </source>
</evidence>
<gene>
    <name evidence="2" type="ORF">TrRE_jg4346</name>
</gene>
<protein>
    <recommendedName>
        <fullName evidence="4">F-box domain-containing protein</fullName>
    </recommendedName>
</protein>
<accession>A0A9W7F9B0</accession>
<name>A0A9W7F9B0_9STRA</name>